<gene>
    <name evidence="4" type="ORF">A1O1_04882</name>
</gene>
<evidence type="ECO:0000313" key="5">
    <source>
        <dbReference type="Proteomes" id="UP000019484"/>
    </source>
</evidence>
<comment type="similarity">
    <text evidence="1 3">Belongs to the short-chain dehydrogenases/reductases (SDR) family.</text>
</comment>
<dbReference type="AlphaFoldDB" id="W9YE78"/>
<accession>W9YE78</accession>
<dbReference type="eggNOG" id="KOG1205">
    <property type="taxonomic scope" value="Eukaryota"/>
</dbReference>
<dbReference type="SUPFAM" id="SSF51735">
    <property type="entry name" value="NAD(P)-binding Rossmann-fold domains"/>
    <property type="match status" value="1"/>
</dbReference>
<dbReference type="GO" id="GO:0016491">
    <property type="term" value="F:oxidoreductase activity"/>
    <property type="evidence" value="ECO:0007669"/>
    <property type="project" value="UniProtKB-KW"/>
</dbReference>
<dbReference type="InterPro" id="IPR051911">
    <property type="entry name" value="SDR_oxidoreductase"/>
</dbReference>
<dbReference type="CDD" id="cd05374">
    <property type="entry name" value="17beta-HSD-like_SDR_c"/>
    <property type="match status" value="1"/>
</dbReference>
<evidence type="ECO:0000256" key="2">
    <source>
        <dbReference type="ARBA" id="ARBA00023002"/>
    </source>
</evidence>
<dbReference type="PRINTS" id="PR00080">
    <property type="entry name" value="SDRFAMILY"/>
</dbReference>
<protein>
    <recommendedName>
        <fullName evidence="6">Oxidoreductase</fullName>
    </recommendedName>
</protein>
<organism evidence="4 5">
    <name type="scientific">Capronia coronata CBS 617.96</name>
    <dbReference type="NCBI Taxonomy" id="1182541"/>
    <lineage>
        <taxon>Eukaryota</taxon>
        <taxon>Fungi</taxon>
        <taxon>Dikarya</taxon>
        <taxon>Ascomycota</taxon>
        <taxon>Pezizomycotina</taxon>
        <taxon>Eurotiomycetes</taxon>
        <taxon>Chaetothyriomycetidae</taxon>
        <taxon>Chaetothyriales</taxon>
        <taxon>Herpotrichiellaceae</taxon>
        <taxon>Capronia</taxon>
    </lineage>
</organism>
<dbReference type="InterPro" id="IPR002347">
    <property type="entry name" value="SDR_fam"/>
</dbReference>
<sequence>MTDTKVWFITGCSSGFGKELTLQALGRGDNVIATARDAGKLDDLKDAGAAVVSLDVTSPLDELKRTAEEAHNIYGRIDYLINNAGFNQVGGLEELSPEETERQFATNVFGPLNVTRAILPYMRAKRSGVVANFSSVGAWRGSAGVGLYCASKWAVSGLSETLYYELADFNIKVCTVEPGYFRSNFLSPSNKKHKRNLIPDYEGTAVRKGEELMDAYDNKQPGDIRKGVKVLLDVLTGASGREIPMRLVLGTDAYTRIKAKCEETLKGLEQWKDLTCSTDLDEK</sequence>
<keyword evidence="2" id="KW-0560">Oxidoreductase</keyword>
<dbReference type="InterPro" id="IPR036291">
    <property type="entry name" value="NAD(P)-bd_dom_sf"/>
</dbReference>
<name>W9YE78_9EURO</name>
<reference evidence="4 5" key="1">
    <citation type="submission" date="2013-03" db="EMBL/GenBank/DDBJ databases">
        <title>The Genome Sequence of Capronia coronata CBS 617.96.</title>
        <authorList>
            <consortium name="The Broad Institute Genomics Platform"/>
            <person name="Cuomo C."/>
            <person name="de Hoog S."/>
            <person name="Gorbushina A."/>
            <person name="Walker B."/>
            <person name="Young S.K."/>
            <person name="Zeng Q."/>
            <person name="Gargeya S."/>
            <person name="Fitzgerald M."/>
            <person name="Haas B."/>
            <person name="Abouelleil A."/>
            <person name="Allen A.W."/>
            <person name="Alvarado L."/>
            <person name="Arachchi H.M."/>
            <person name="Berlin A.M."/>
            <person name="Chapman S.B."/>
            <person name="Gainer-Dewar J."/>
            <person name="Goldberg J."/>
            <person name="Griggs A."/>
            <person name="Gujja S."/>
            <person name="Hansen M."/>
            <person name="Howarth C."/>
            <person name="Imamovic A."/>
            <person name="Ireland A."/>
            <person name="Larimer J."/>
            <person name="McCowan C."/>
            <person name="Murphy C."/>
            <person name="Pearson M."/>
            <person name="Poon T.W."/>
            <person name="Priest M."/>
            <person name="Roberts A."/>
            <person name="Saif S."/>
            <person name="Shea T."/>
            <person name="Sisk P."/>
            <person name="Sykes S."/>
            <person name="Wortman J."/>
            <person name="Nusbaum C."/>
            <person name="Birren B."/>
        </authorList>
    </citation>
    <scope>NUCLEOTIDE SEQUENCE [LARGE SCALE GENOMIC DNA]</scope>
    <source>
        <strain evidence="4 5">CBS 617.96</strain>
    </source>
</reference>
<dbReference type="EMBL" id="AMWN01000004">
    <property type="protein sequence ID" value="EXJ87955.1"/>
    <property type="molecule type" value="Genomic_DNA"/>
</dbReference>
<dbReference type="Proteomes" id="UP000019484">
    <property type="component" value="Unassembled WGS sequence"/>
</dbReference>
<proteinExistence type="inferred from homology"/>
<evidence type="ECO:0000256" key="3">
    <source>
        <dbReference type="RuleBase" id="RU000363"/>
    </source>
</evidence>
<evidence type="ECO:0000313" key="4">
    <source>
        <dbReference type="EMBL" id="EXJ87955.1"/>
    </source>
</evidence>
<dbReference type="PRINTS" id="PR00081">
    <property type="entry name" value="GDHRDH"/>
</dbReference>
<comment type="caution">
    <text evidence="4">The sequence shown here is derived from an EMBL/GenBank/DDBJ whole genome shotgun (WGS) entry which is preliminary data.</text>
</comment>
<dbReference type="OrthoDB" id="1274115at2759"/>
<dbReference type="PANTHER" id="PTHR43976">
    <property type="entry name" value="SHORT CHAIN DEHYDROGENASE"/>
    <property type="match status" value="1"/>
</dbReference>
<dbReference type="RefSeq" id="XP_007723961.1">
    <property type="nucleotide sequence ID" value="XM_007725771.1"/>
</dbReference>
<dbReference type="GeneID" id="19159760"/>
<dbReference type="STRING" id="1182541.W9YE78"/>
<dbReference type="Pfam" id="PF00106">
    <property type="entry name" value="adh_short"/>
    <property type="match status" value="1"/>
</dbReference>
<evidence type="ECO:0008006" key="6">
    <source>
        <dbReference type="Google" id="ProtNLM"/>
    </source>
</evidence>
<dbReference type="PANTHER" id="PTHR43976:SF16">
    <property type="entry name" value="SHORT-CHAIN DEHYDROGENASE_REDUCTASE FAMILY PROTEIN"/>
    <property type="match status" value="1"/>
</dbReference>
<dbReference type="HOGENOM" id="CLU_010194_2_9_1"/>
<keyword evidence="5" id="KW-1185">Reference proteome</keyword>
<evidence type="ECO:0000256" key="1">
    <source>
        <dbReference type="ARBA" id="ARBA00006484"/>
    </source>
</evidence>
<dbReference type="Gene3D" id="3.40.50.720">
    <property type="entry name" value="NAD(P)-binding Rossmann-like Domain"/>
    <property type="match status" value="1"/>
</dbReference>